<evidence type="ECO:0000313" key="2">
    <source>
        <dbReference type="Proteomes" id="UP000712600"/>
    </source>
</evidence>
<comment type="caution">
    <text evidence="1">The sequence shown here is derived from an EMBL/GenBank/DDBJ whole genome shotgun (WGS) entry which is preliminary data.</text>
</comment>
<gene>
    <name evidence="1" type="ORF">F2Q69_00043428</name>
</gene>
<dbReference type="EMBL" id="QGKX02001621">
    <property type="protein sequence ID" value="KAF3502000.1"/>
    <property type="molecule type" value="Genomic_DNA"/>
</dbReference>
<reference evidence="1" key="1">
    <citation type="submission" date="2019-12" db="EMBL/GenBank/DDBJ databases">
        <title>Genome sequencing and annotation of Brassica cretica.</title>
        <authorList>
            <person name="Studholme D.J."/>
            <person name="Sarris P."/>
        </authorList>
    </citation>
    <scope>NUCLEOTIDE SEQUENCE</scope>
    <source>
        <strain evidence="1">PFS-109/04</strain>
        <tissue evidence="1">Leaf</tissue>
    </source>
</reference>
<organism evidence="1 2">
    <name type="scientific">Brassica cretica</name>
    <name type="common">Mustard</name>
    <dbReference type="NCBI Taxonomy" id="69181"/>
    <lineage>
        <taxon>Eukaryota</taxon>
        <taxon>Viridiplantae</taxon>
        <taxon>Streptophyta</taxon>
        <taxon>Embryophyta</taxon>
        <taxon>Tracheophyta</taxon>
        <taxon>Spermatophyta</taxon>
        <taxon>Magnoliopsida</taxon>
        <taxon>eudicotyledons</taxon>
        <taxon>Gunneridae</taxon>
        <taxon>Pentapetalae</taxon>
        <taxon>rosids</taxon>
        <taxon>malvids</taxon>
        <taxon>Brassicales</taxon>
        <taxon>Brassicaceae</taxon>
        <taxon>Brassiceae</taxon>
        <taxon>Brassica</taxon>
    </lineage>
</organism>
<accession>A0A8S9NCA1</accession>
<name>A0A8S9NCA1_BRACR</name>
<protein>
    <submittedName>
        <fullName evidence="1">Uncharacterized protein</fullName>
    </submittedName>
</protein>
<sequence>MPERWKHQVTRIQAAAGGWGVQYVKFESVKNGQTEEAPLRRVNGRTIAAGCWLLGWAEGATYFSRVFAFLSLIKIIDNFALNRNNTYGHSAQEHYNLISEACCFIGVRELVALDWMWSWGSLRHTVYNSSKDETFSKLEPKIDRGGGVVSAGDSGTNNGNVVMWISPSRRLW</sequence>
<dbReference type="AlphaFoldDB" id="A0A8S9NCA1"/>
<evidence type="ECO:0000313" key="1">
    <source>
        <dbReference type="EMBL" id="KAF3502000.1"/>
    </source>
</evidence>
<proteinExistence type="predicted"/>
<dbReference type="Proteomes" id="UP000712600">
    <property type="component" value="Unassembled WGS sequence"/>
</dbReference>